<gene>
    <name evidence="2" type="ORF">CHYS00102_LOCUS26563</name>
</gene>
<keyword evidence="1" id="KW-0472">Membrane</keyword>
<keyword evidence="1" id="KW-1133">Transmembrane helix</keyword>
<sequence>MNSRIFVSVPFYCSQISQIIPLSIAASLTTASGERKADVTPKLIEKSASTSYRNVLSLDNFTAHETFFISFNLLLGANITTSCILSDEKGCIGVIDSVKEAAIAVIDRDASDGVVALGSKFVADSLGMVEMQFNGIRYFIFSVLVDVLGMADGDTVEVARKKYIEAIKNAADDQSLIEYIADAMEPYDVLNGRSGYHEIFRQAQSSSIGNENTFSDKAIFNHDDVLNTEFEHTFNTTNVEDLLDHDKFHSNELKQISKSSDMKNEMSIDTGIKSSEKVPSLPIKPRQITPLLPLRSVGIILLAIVFSLFVMIGFVNKIRRRFPKNNSNILLERNLSLTEAGVNEILTISRKNLGNESDDDVQE</sequence>
<accession>A0A7S1BX42</accession>
<protein>
    <submittedName>
        <fullName evidence="2">Uncharacterized protein</fullName>
    </submittedName>
</protein>
<feature type="transmembrane region" description="Helical" evidence="1">
    <location>
        <begin position="292"/>
        <end position="315"/>
    </location>
</feature>
<organism evidence="2">
    <name type="scientific">Corethron hystrix</name>
    <dbReference type="NCBI Taxonomy" id="216773"/>
    <lineage>
        <taxon>Eukaryota</taxon>
        <taxon>Sar</taxon>
        <taxon>Stramenopiles</taxon>
        <taxon>Ochrophyta</taxon>
        <taxon>Bacillariophyta</taxon>
        <taxon>Coscinodiscophyceae</taxon>
        <taxon>Corethrophycidae</taxon>
        <taxon>Corethrales</taxon>
        <taxon>Corethraceae</taxon>
        <taxon>Corethron</taxon>
    </lineage>
</organism>
<name>A0A7S1BX42_9STRA</name>
<evidence type="ECO:0000313" key="2">
    <source>
        <dbReference type="EMBL" id="CAD8899347.1"/>
    </source>
</evidence>
<keyword evidence="1" id="KW-0812">Transmembrane</keyword>
<reference evidence="2" key="1">
    <citation type="submission" date="2021-01" db="EMBL/GenBank/DDBJ databases">
        <authorList>
            <person name="Corre E."/>
            <person name="Pelletier E."/>
            <person name="Niang G."/>
            <person name="Scheremetjew M."/>
            <person name="Finn R."/>
            <person name="Kale V."/>
            <person name="Holt S."/>
            <person name="Cochrane G."/>
            <person name="Meng A."/>
            <person name="Brown T."/>
            <person name="Cohen L."/>
        </authorList>
    </citation>
    <scope>NUCLEOTIDE SEQUENCE</scope>
    <source>
        <strain evidence="2">308</strain>
    </source>
</reference>
<evidence type="ECO:0000256" key="1">
    <source>
        <dbReference type="SAM" id="Phobius"/>
    </source>
</evidence>
<dbReference type="AlphaFoldDB" id="A0A7S1BX42"/>
<proteinExistence type="predicted"/>
<dbReference type="EMBL" id="HBFR01036461">
    <property type="protein sequence ID" value="CAD8899347.1"/>
    <property type="molecule type" value="Transcribed_RNA"/>
</dbReference>